<dbReference type="EMBL" id="GEEE01000775">
    <property type="protein sequence ID" value="JAP62450.1"/>
    <property type="molecule type" value="Transcribed_RNA"/>
</dbReference>
<dbReference type="GO" id="GO:0004092">
    <property type="term" value="F:carnitine O-acetyltransferase activity"/>
    <property type="evidence" value="ECO:0007669"/>
    <property type="project" value="TreeGrafter"/>
</dbReference>
<dbReference type="SUPFAM" id="SSF52777">
    <property type="entry name" value="CoA-dependent acyltransferases"/>
    <property type="match status" value="2"/>
</dbReference>
<accession>A0A0V0J9Q3</accession>
<feature type="active site" description="Proton acceptor" evidence="4">
    <location>
        <position position="81"/>
    </location>
</feature>
<protein>
    <recommendedName>
        <fullName evidence="6">Choline/carnitine acyltransferase domain-containing protein</fullName>
    </recommendedName>
</protein>
<evidence type="ECO:0000256" key="2">
    <source>
        <dbReference type="ARBA" id="ARBA00022679"/>
    </source>
</evidence>
<proteinExistence type="inferred from homology"/>
<dbReference type="InterPro" id="IPR000542">
    <property type="entry name" value="Carn_acyl_trans"/>
</dbReference>
<keyword evidence="2" id="KW-0808">Transferase</keyword>
<dbReference type="PANTHER" id="PTHR22589:SF103">
    <property type="entry name" value="CARNITINE O-ACETYL-TRANSFERASE, ISOFORM A-RELATED"/>
    <property type="match status" value="1"/>
</dbReference>
<feature type="chain" id="PRO_5007437856" description="Choline/carnitine acyltransferase domain-containing protein" evidence="5">
    <location>
        <begin position="22"/>
        <end position="371"/>
    </location>
</feature>
<keyword evidence="3" id="KW-0012">Acyltransferase</keyword>
<dbReference type="InterPro" id="IPR039551">
    <property type="entry name" value="Cho/carn_acyl_trans"/>
</dbReference>
<dbReference type="EMBL" id="GEEE01019757">
    <property type="protein sequence ID" value="JAP43468.1"/>
    <property type="molecule type" value="Transcribed_RNA"/>
</dbReference>
<name>A0A0V0J9Q3_SCHSO</name>
<feature type="signal peptide" evidence="5">
    <location>
        <begin position="1"/>
        <end position="21"/>
    </location>
</feature>
<dbReference type="InterPro" id="IPR042231">
    <property type="entry name" value="Cho/carn_acyl_trans_2"/>
</dbReference>
<dbReference type="InterPro" id="IPR023213">
    <property type="entry name" value="CAT-like_dom_sf"/>
</dbReference>
<dbReference type="Pfam" id="PF00755">
    <property type="entry name" value="Carn_acyltransf"/>
    <property type="match status" value="1"/>
</dbReference>
<comment type="similarity">
    <text evidence="1">Belongs to the carnitine/choline acetyltransferase family.</text>
</comment>
<reference evidence="7" key="1">
    <citation type="submission" date="2016-01" db="EMBL/GenBank/DDBJ databases">
        <title>Reference transcriptome for the parasite Schistocephalus solidus: insights into the molecular evolution of parasitism.</title>
        <authorList>
            <person name="Hebert F.O."/>
            <person name="Grambauer S."/>
            <person name="Barber I."/>
            <person name="Landry C.R."/>
            <person name="Aubin-Horth N."/>
        </authorList>
    </citation>
    <scope>NUCLEOTIDE SEQUENCE</scope>
</reference>
<evidence type="ECO:0000256" key="3">
    <source>
        <dbReference type="ARBA" id="ARBA00023315"/>
    </source>
</evidence>
<evidence type="ECO:0000259" key="6">
    <source>
        <dbReference type="Pfam" id="PF00755"/>
    </source>
</evidence>
<dbReference type="Gene3D" id="3.30.559.70">
    <property type="entry name" value="Choline/Carnitine o-acyltransferase, domain 2"/>
    <property type="match status" value="1"/>
</dbReference>
<feature type="domain" description="Choline/carnitine acyltransferase" evidence="6">
    <location>
        <begin position="3"/>
        <end position="348"/>
    </location>
</feature>
<sequence length="371" mass="40624">MNTLTAIEASLFLLCLDTSSGISQFSSPASVSTHLSFYDSAIANNCLHGVSSSAYNAGNRWFDKTQFIVSRDGVVGLNFEHAPFDGHVAVAVLEAALAETPTAEALIQREAEAAPRTTYRFCSPQLLAWNVSASLYGKLEKARDLFDALAMDTDVACARFTPFSRSWMKSARLSPDAFVQIGLQLAYARLHPNRPPPATYESGTLRRFRLGRTETIRSCSAESVAFTKAMADDTISDSQKCKILRKAIEQHQRYTKMAVSGNGFDRHLLGLRLIAADSGQQTPSFFIDPTYGTANHFLLSTSQITGRQDFGVSFGPVSPDGYGFCYNLQGHHINLMASAFKSKTPNNSARNLLISFAASLLDMRRLLESSE</sequence>
<dbReference type="Gene3D" id="3.30.559.10">
    <property type="entry name" value="Chloramphenicol acetyltransferase-like domain"/>
    <property type="match status" value="1"/>
</dbReference>
<dbReference type="GO" id="GO:0005777">
    <property type="term" value="C:peroxisome"/>
    <property type="evidence" value="ECO:0007669"/>
    <property type="project" value="TreeGrafter"/>
</dbReference>
<dbReference type="PANTHER" id="PTHR22589">
    <property type="entry name" value="CARNITINE O-ACYLTRANSFERASE"/>
    <property type="match status" value="1"/>
</dbReference>
<evidence type="ECO:0000256" key="1">
    <source>
        <dbReference type="ARBA" id="ARBA00005232"/>
    </source>
</evidence>
<gene>
    <name evidence="7" type="ORF">TR91059</name>
</gene>
<dbReference type="AlphaFoldDB" id="A0A0V0J9Q3"/>
<dbReference type="GO" id="GO:0019254">
    <property type="term" value="P:carnitine metabolic process, CoA-linked"/>
    <property type="evidence" value="ECO:0007669"/>
    <property type="project" value="TreeGrafter"/>
</dbReference>
<organism evidence="7">
    <name type="scientific">Schistocephalus solidus</name>
    <name type="common">Tapeworm</name>
    <dbReference type="NCBI Taxonomy" id="70667"/>
    <lineage>
        <taxon>Eukaryota</taxon>
        <taxon>Metazoa</taxon>
        <taxon>Spiralia</taxon>
        <taxon>Lophotrochozoa</taxon>
        <taxon>Platyhelminthes</taxon>
        <taxon>Cestoda</taxon>
        <taxon>Eucestoda</taxon>
        <taxon>Diphyllobothriidea</taxon>
        <taxon>Diphyllobothriidae</taxon>
        <taxon>Schistocephalus</taxon>
    </lineage>
</organism>
<evidence type="ECO:0000256" key="4">
    <source>
        <dbReference type="PIRSR" id="PIRSR600542-1"/>
    </source>
</evidence>
<evidence type="ECO:0000313" key="7">
    <source>
        <dbReference type="EMBL" id="JAP62450.1"/>
    </source>
</evidence>
<keyword evidence="5" id="KW-0732">Signal</keyword>
<evidence type="ECO:0000256" key="5">
    <source>
        <dbReference type="SAM" id="SignalP"/>
    </source>
</evidence>